<accession>A0A2U1MCH9</accession>
<protein>
    <submittedName>
        <fullName evidence="1">Uncharacterized protein</fullName>
    </submittedName>
</protein>
<evidence type="ECO:0000313" key="2">
    <source>
        <dbReference type="Proteomes" id="UP000245207"/>
    </source>
</evidence>
<name>A0A2U1MCH9_ARTAN</name>
<proteinExistence type="predicted"/>
<gene>
    <name evidence="1" type="ORF">CTI12_AA194790</name>
</gene>
<dbReference type="EMBL" id="PKPP01005752">
    <property type="protein sequence ID" value="PWA58971.1"/>
    <property type="molecule type" value="Genomic_DNA"/>
</dbReference>
<evidence type="ECO:0000313" key="1">
    <source>
        <dbReference type="EMBL" id="PWA58971.1"/>
    </source>
</evidence>
<sequence>MAELLLLVELSFSSNSFFFHDMMRLGFQREVDNELGWQMLMWGCCTHVANQLIYLDSIINELELCSNNIAVAQTVMEVRFGDDVLVGDSIMYLVTARNYEAGKFRNLHSLLAASEAHLCRRRWFVGRFDGL</sequence>
<reference evidence="1 2" key="1">
    <citation type="journal article" date="2018" name="Mol. Plant">
        <title>The genome of Artemisia annua provides insight into the evolution of Asteraceae family and artemisinin biosynthesis.</title>
        <authorList>
            <person name="Shen Q."/>
            <person name="Zhang L."/>
            <person name="Liao Z."/>
            <person name="Wang S."/>
            <person name="Yan T."/>
            <person name="Shi P."/>
            <person name="Liu M."/>
            <person name="Fu X."/>
            <person name="Pan Q."/>
            <person name="Wang Y."/>
            <person name="Lv Z."/>
            <person name="Lu X."/>
            <person name="Zhang F."/>
            <person name="Jiang W."/>
            <person name="Ma Y."/>
            <person name="Chen M."/>
            <person name="Hao X."/>
            <person name="Li L."/>
            <person name="Tang Y."/>
            <person name="Lv G."/>
            <person name="Zhou Y."/>
            <person name="Sun X."/>
            <person name="Brodelius P.E."/>
            <person name="Rose J.K.C."/>
            <person name="Tang K."/>
        </authorList>
    </citation>
    <scope>NUCLEOTIDE SEQUENCE [LARGE SCALE GENOMIC DNA]</scope>
    <source>
        <strain evidence="2">cv. Huhao1</strain>
        <tissue evidence="1">Leaf</tissue>
    </source>
</reference>
<comment type="caution">
    <text evidence="1">The sequence shown here is derived from an EMBL/GenBank/DDBJ whole genome shotgun (WGS) entry which is preliminary data.</text>
</comment>
<organism evidence="1 2">
    <name type="scientific">Artemisia annua</name>
    <name type="common">Sweet wormwood</name>
    <dbReference type="NCBI Taxonomy" id="35608"/>
    <lineage>
        <taxon>Eukaryota</taxon>
        <taxon>Viridiplantae</taxon>
        <taxon>Streptophyta</taxon>
        <taxon>Embryophyta</taxon>
        <taxon>Tracheophyta</taxon>
        <taxon>Spermatophyta</taxon>
        <taxon>Magnoliopsida</taxon>
        <taxon>eudicotyledons</taxon>
        <taxon>Gunneridae</taxon>
        <taxon>Pentapetalae</taxon>
        <taxon>asterids</taxon>
        <taxon>campanulids</taxon>
        <taxon>Asterales</taxon>
        <taxon>Asteraceae</taxon>
        <taxon>Asteroideae</taxon>
        <taxon>Anthemideae</taxon>
        <taxon>Artemisiinae</taxon>
        <taxon>Artemisia</taxon>
    </lineage>
</organism>
<dbReference type="Proteomes" id="UP000245207">
    <property type="component" value="Unassembled WGS sequence"/>
</dbReference>
<dbReference type="AlphaFoldDB" id="A0A2U1MCH9"/>
<keyword evidence="2" id="KW-1185">Reference proteome</keyword>